<keyword evidence="3" id="KW-0520">NAD</keyword>
<evidence type="ECO:0000256" key="3">
    <source>
        <dbReference type="ARBA" id="ARBA00023027"/>
    </source>
</evidence>
<evidence type="ECO:0000259" key="5">
    <source>
        <dbReference type="SMART" id="SM00984"/>
    </source>
</evidence>
<comment type="caution">
    <text evidence="6">The sequence shown here is derived from an EMBL/GenBank/DDBJ whole genome shotgun (WGS) entry which is preliminary data.</text>
</comment>
<dbReference type="RefSeq" id="WP_066267584.1">
    <property type="nucleotide sequence ID" value="NZ_JARMAB010000008.1"/>
</dbReference>
<name>A0ABU6MDR5_9BACI</name>
<accession>A0ABU6MDR5</accession>
<dbReference type="InterPro" id="IPR028359">
    <property type="entry name" value="UDP_ManNAc/GlcNAc_DH"/>
</dbReference>
<evidence type="ECO:0000313" key="6">
    <source>
        <dbReference type="EMBL" id="MED1202804.1"/>
    </source>
</evidence>
<dbReference type="EMBL" id="JARMAB010000008">
    <property type="protein sequence ID" value="MED1202804.1"/>
    <property type="molecule type" value="Genomic_DNA"/>
</dbReference>
<evidence type="ECO:0000313" key="7">
    <source>
        <dbReference type="Proteomes" id="UP001341444"/>
    </source>
</evidence>
<dbReference type="Pfam" id="PF00984">
    <property type="entry name" value="UDPG_MGDP_dh"/>
    <property type="match status" value="1"/>
</dbReference>
<dbReference type="PIRSF" id="PIRSF500136">
    <property type="entry name" value="UDP_ManNAc_DH"/>
    <property type="match status" value="1"/>
</dbReference>
<dbReference type="PIRSF" id="PIRSF000124">
    <property type="entry name" value="UDPglc_GDPman_dh"/>
    <property type="match status" value="1"/>
</dbReference>
<reference evidence="6 7" key="1">
    <citation type="submission" date="2023-03" db="EMBL/GenBank/DDBJ databases">
        <title>Bacillus Genome Sequencing.</title>
        <authorList>
            <person name="Dunlap C."/>
        </authorList>
    </citation>
    <scope>NUCLEOTIDE SEQUENCE [LARGE SCALE GENOMIC DNA]</scope>
    <source>
        <strain evidence="6 7">B-23453</strain>
    </source>
</reference>
<dbReference type="InterPro" id="IPR017476">
    <property type="entry name" value="UDP-Glc/GDP-Man"/>
</dbReference>
<sequence length="438" mass="48967">MKLCTIGLGYIGAPTSIMFAKHHVEVVGVDVNPSVIDFLNEGRLHIEEPGLQEALSEVIEMGTFKASLYPEKADAFIISVPTPNHNDQWKSCDLSYVLSAVKTIIPYLEKGNVVIVESTIAPRSMDDFVKPLIEQAGYEAGEDIFLVHCPERVLPGQILHELVYNNRIVGGITDACAEAGAAIYRTFVQGEIIQTNAKTAEMSKLMENTFRDVNIALANEVAKVCNELEINVLEVIEMANKHPRVNLHTPGPGVGGHCLAVDPYFIVAKAPETAKMINLSRLINCSMPEYVVKSINTLMENVHGKTITLFGLTYKGNVDDIRESPAIEVMDLLKAQGKYEIRAYDPHVNSSIVMNKMEEAVHQSDLVVVLTDHNEFKWMDDEAFSNMRNKRVFDTRNIMNVMDKEVEYINLGTLYMHTQQEKISKEEVYVPKLKRAIS</sequence>
<dbReference type="InterPro" id="IPR008927">
    <property type="entry name" value="6-PGluconate_DH-like_C_sf"/>
</dbReference>
<protein>
    <submittedName>
        <fullName evidence="6">Nucleotide sugar dehydrogenase</fullName>
    </submittedName>
</protein>
<keyword evidence="2" id="KW-0560">Oxidoreductase</keyword>
<evidence type="ECO:0000256" key="4">
    <source>
        <dbReference type="PIRNR" id="PIRNR000124"/>
    </source>
</evidence>
<dbReference type="NCBIfam" id="TIGR03026">
    <property type="entry name" value="NDP-sugDHase"/>
    <property type="match status" value="1"/>
</dbReference>
<evidence type="ECO:0000256" key="2">
    <source>
        <dbReference type="ARBA" id="ARBA00023002"/>
    </source>
</evidence>
<dbReference type="Gene3D" id="3.40.50.720">
    <property type="entry name" value="NAD(P)-binding Rossmann-like Domain"/>
    <property type="match status" value="2"/>
</dbReference>
<dbReference type="Proteomes" id="UP001341444">
    <property type="component" value="Unassembled WGS sequence"/>
</dbReference>
<dbReference type="SMART" id="SM00984">
    <property type="entry name" value="UDPG_MGDP_dh_C"/>
    <property type="match status" value="1"/>
</dbReference>
<proteinExistence type="inferred from homology"/>
<dbReference type="PANTHER" id="PTHR43491">
    <property type="entry name" value="UDP-N-ACETYL-D-MANNOSAMINE DEHYDROGENASE"/>
    <property type="match status" value="1"/>
</dbReference>
<feature type="domain" description="UDP-glucose/GDP-mannose dehydrogenase C-terminal" evidence="5">
    <location>
        <begin position="308"/>
        <end position="401"/>
    </location>
</feature>
<dbReference type="InterPro" id="IPR014026">
    <property type="entry name" value="UDP-Glc/GDP-Man_DH_dimer"/>
</dbReference>
<dbReference type="SUPFAM" id="SSF52413">
    <property type="entry name" value="UDP-glucose/GDP-mannose dehydrogenase C-terminal domain"/>
    <property type="match status" value="1"/>
</dbReference>
<keyword evidence="7" id="KW-1185">Reference proteome</keyword>
<dbReference type="Pfam" id="PF03721">
    <property type="entry name" value="UDPG_MGDP_dh_N"/>
    <property type="match status" value="1"/>
</dbReference>
<gene>
    <name evidence="6" type="ORF">P4T90_06825</name>
</gene>
<dbReference type="InterPro" id="IPR036291">
    <property type="entry name" value="NAD(P)-bd_dom_sf"/>
</dbReference>
<dbReference type="Pfam" id="PF03720">
    <property type="entry name" value="UDPG_MGDP_dh_C"/>
    <property type="match status" value="1"/>
</dbReference>
<dbReference type="PANTHER" id="PTHR43491:SF2">
    <property type="entry name" value="UDP-N-ACETYL-D-MANNOSAMINE DEHYDROGENASE"/>
    <property type="match status" value="1"/>
</dbReference>
<dbReference type="InterPro" id="IPR014027">
    <property type="entry name" value="UDP-Glc/GDP-Man_DH_C"/>
</dbReference>
<comment type="similarity">
    <text evidence="1 4">Belongs to the UDP-glucose/GDP-mannose dehydrogenase family.</text>
</comment>
<evidence type="ECO:0000256" key="1">
    <source>
        <dbReference type="ARBA" id="ARBA00006601"/>
    </source>
</evidence>
<organism evidence="6 7">
    <name type="scientific">Heyndrickxia acidicola</name>
    <dbReference type="NCBI Taxonomy" id="209389"/>
    <lineage>
        <taxon>Bacteria</taxon>
        <taxon>Bacillati</taxon>
        <taxon>Bacillota</taxon>
        <taxon>Bacilli</taxon>
        <taxon>Bacillales</taxon>
        <taxon>Bacillaceae</taxon>
        <taxon>Heyndrickxia</taxon>
    </lineage>
</organism>
<dbReference type="SUPFAM" id="SSF48179">
    <property type="entry name" value="6-phosphogluconate dehydrogenase C-terminal domain-like"/>
    <property type="match status" value="1"/>
</dbReference>
<dbReference type="SUPFAM" id="SSF51735">
    <property type="entry name" value="NAD(P)-binding Rossmann-fold domains"/>
    <property type="match status" value="1"/>
</dbReference>
<dbReference type="InterPro" id="IPR001732">
    <property type="entry name" value="UDP-Glc/GDP-Man_DH_N"/>
</dbReference>
<dbReference type="InterPro" id="IPR036220">
    <property type="entry name" value="UDP-Glc/GDP-Man_DH_C_sf"/>
</dbReference>